<evidence type="ECO:0000256" key="1">
    <source>
        <dbReference type="SAM" id="MobiDB-lite"/>
    </source>
</evidence>
<feature type="compositionally biased region" description="Low complexity" evidence="1">
    <location>
        <begin position="189"/>
        <end position="200"/>
    </location>
</feature>
<name>A0A0G4LIW9_VERLO</name>
<sequence length="237" mass="25686">MTHGQMKSVCNPVEHGSTPQSSLNGAPTMYFMRPVSRSFGVRSEATAVRGHSQVDMSRSHYPRSSVFAVAILGLRSSRLLVLALMRNRQQLSPTDLQGWKDVAARRWAMNRQDHGQSDLRIDGRYNRDQITNRLSISASSDQEPSIVTIPFLPANVLIRTRLLNAYHAGLGSPDMAPCPLPLSARLAKSRAQSASAATKQTSKRASRGGTTRAGSINTNKQHAPVGTGQCLPSIGLS</sequence>
<protein>
    <submittedName>
        <fullName evidence="2">Uncharacterized protein</fullName>
    </submittedName>
</protein>
<evidence type="ECO:0000313" key="2">
    <source>
        <dbReference type="EMBL" id="CRK21958.1"/>
    </source>
</evidence>
<dbReference type="EMBL" id="CVQI01032723">
    <property type="protein sequence ID" value="CRK42181.1"/>
    <property type="molecule type" value="Genomic_DNA"/>
</dbReference>
<keyword evidence="4" id="KW-1185">Reference proteome</keyword>
<gene>
    <name evidence="2" type="ORF">BN1708_003539</name>
    <name evidence="3" type="ORF">BN1723_018969</name>
</gene>
<evidence type="ECO:0000313" key="5">
    <source>
        <dbReference type="Proteomes" id="UP000045706"/>
    </source>
</evidence>
<feature type="compositionally biased region" description="Polar residues" evidence="1">
    <location>
        <begin position="208"/>
        <end position="221"/>
    </location>
</feature>
<feature type="region of interest" description="Disordered" evidence="1">
    <location>
        <begin position="189"/>
        <end position="237"/>
    </location>
</feature>
<dbReference type="EMBL" id="CVQH01013335">
    <property type="protein sequence ID" value="CRK21958.1"/>
    <property type="molecule type" value="Genomic_DNA"/>
</dbReference>
<proteinExistence type="predicted"/>
<accession>A0A0G4LIW9</accession>
<dbReference type="Proteomes" id="UP000045706">
    <property type="component" value="Unassembled WGS sequence"/>
</dbReference>
<reference evidence="4 5" key="1">
    <citation type="submission" date="2015-05" db="EMBL/GenBank/DDBJ databases">
        <authorList>
            <person name="Fogelqvist Johan"/>
        </authorList>
    </citation>
    <scope>NUCLEOTIDE SEQUENCE [LARGE SCALE GENOMIC DNA]</scope>
    <source>
        <strain evidence="2">VL1</strain>
        <strain evidence="3">VL2</strain>
    </source>
</reference>
<evidence type="ECO:0000313" key="3">
    <source>
        <dbReference type="EMBL" id="CRK42181.1"/>
    </source>
</evidence>
<dbReference type="Proteomes" id="UP000044602">
    <property type="component" value="Unassembled WGS sequence"/>
</dbReference>
<organism evidence="2 4">
    <name type="scientific">Verticillium longisporum</name>
    <name type="common">Verticillium dahliae var. longisporum</name>
    <dbReference type="NCBI Taxonomy" id="100787"/>
    <lineage>
        <taxon>Eukaryota</taxon>
        <taxon>Fungi</taxon>
        <taxon>Dikarya</taxon>
        <taxon>Ascomycota</taxon>
        <taxon>Pezizomycotina</taxon>
        <taxon>Sordariomycetes</taxon>
        <taxon>Hypocreomycetidae</taxon>
        <taxon>Glomerellales</taxon>
        <taxon>Plectosphaerellaceae</taxon>
        <taxon>Verticillium</taxon>
    </lineage>
</organism>
<evidence type="ECO:0000313" key="4">
    <source>
        <dbReference type="Proteomes" id="UP000044602"/>
    </source>
</evidence>
<dbReference type="AlphaFoldDB" id="A0A0G4LIW9"/>
<feature type="region of interest" description="Disordered" evidence="1">
    <location>
        <begin position="1"/>
        <end position="25"/>
    </location>
</feature>